<dbReference type="AlphaFoldDB" id="A0A8I0MT57"/>
<sequence length="51" mass="5649">MIFHGLVSAYLAKALAVAFIYGFKVNCRTEKINGEYACNTKIANETISLCF</sequence>
<keyword evidence="1" id="KW-0472">Membrane</keyword>
<organism evidence="2 3">
    <name type="scientific">Pseudoalteromonas peptidolytica F12-50-A1</name>
    <dbReference type="NCBI Taxonomy" id="1315280"/>
    <lineage>
        <taxon>Bacteria</taxon>
        <taxon>Pseudomonadati</taxon>
        <taxon>Pseudomonadota</taxon>
        <taxon>Gammaproteobacteria</taxon>
        <taxon>Alteromonadales</taxon>
        <taxon>Pseudoalteromonadaceae</taxon>
        <taxon>Pseudoalteromonas</taxon>
    </lineage>
</organism>
<gene>
    <name evidence="2" type="ORF">PPEP_a0205</name>
</gene>
<evidence type="ECO:0000313" key="2">
    <source>
        <dbReference type="EMBL" id="MBE0345350.1"/>
    </source>
</evidence>
<keyword evidence="3" id="KW-1185">Reference proteome</keyword>
<keyword evidence="1" id="KW-1133">Transmembrane helix</keyword>
<feature type="transmembrane region" description="Helical" evidence="1">
    <location>
        <begin position="6"/>
        <end position="23"/>
    </location>
</feature>
<comment type="caution">
    <text evidence="2">The sequence shown here is derived from an EMBL/GenBank/DDBJ whole genome shotgun (WGS) entry which is preliminary data.</text>
</comment>
<name>A0A8I0MT57_9GAMM</name>
<keyword evidence="1" id="KW-0812">Transmembrane</keyword>
<evidence type="ECO:0000313" key="3">
    <source>
        <dbReference type="Proteomes" id="UP000660708"/>
    </source>
</evidence>
<accession>A0A8I0MT57</accession>
<dbReference type="Proteomes" id="UP000660708">
    <property type="component" value="Unassembled WGS sequence"/>
</dbReference>
<protein>
    <submittedName>
        <fullName evidence="2">Uncharacterized protein</fullName>
    </submittedName>
</protein>
<evidence type="ECO:0000256" key="1">
    <source>
        <dbReference type="SAM" id="Phobius"/>
    </source>
</evidence>
<reference evidence="2 3" key="1">
    <citation type="submission" date="2015-06" db="EMBL/GenBank/DDBJ databases">
        <title>Genome sequence of Pseudoalteromonas peptidolytica.</title>
        <authorList>
            <person name="Xie B.-B."/>
            <person name="Rong J.-C."/>
            <person name="Qin Q.-L."/>
            <person name="Zhang Y.-Z."/>
        </authorList>
    </citation>
    <scope>NUCLEOTIDE SEQUENCE [LARGE SCALE GENOMIC DNA]</scope>
    <source>
        <strain evidence="2 3">F12-50-A1</strain>
    </source>
</reference>
<proteinExistence type="predicted"/>
<dbReference type="EMBL" id="AQHF01000020">
    <property type="protein sequence ID" value="MBE0345350.1"/>
    <property type="molecule type" value="Genomic_DNA"/>
</dbReference>